<reference evidence="8 9" key="1">
    <citation type="submission" date="2019-12" db="EMBL/GenBank/DDBJ databases">
        <title>Isolation and characterization of three novel carbon monoxide-oxidizing members of Halobacteria from salione crusts and soils.</title>
        <authorList>
            <person name="Myers M.R."/>
            <person name="King G.M."/>
        </authorList>
    </citation>
    <scope>NUCLEOTIDE SEQUENCE [LARGE SCALE GENOMIC DNA]</scope>
    <source>
        <strain evidence="8 9">WSH3</strain>
    </source>
</reference>
<evidence type="ECO:0000256" key="3">
    <source>
        <dbReference type="ARBA" id="ARBA00022475"/>
    </source>
</evidence>
<feature type="transmembrane region" description="Helical" evidence="7">
    <location>
        <begin position="149"/>
        <end position="174"/>
    </location>
</feature>
<proteinExistence type="inferred from homology"/>
<gene>
    <name evidence="8" type="ORF">GRX03_12930</name>
</gene>
<evidence type="ECO:0000256" key="5">
    <source>
        <dbReference type="ARBA" id="ARBA00022989"/>
    </source>
</evidence>
<dbReference type="GO" id="GO:0005886">
    <property type="term" value="C:plasma membrane"/>
    <property type="evidence" value="ECO:0007669"/>
    <property type="project" value="UniProtKB-SubCell"/>
</dbReference>
<protein>
    <submittedName>
        <fullName evidence="8">Flippase-like domain-containing protein</fullName>
    </submittedName>
</protein>
<dbReference type="EMBL" id="WUUT01000005">
    <property type="protein sequence ID" value="MXR52507.1"/>
    <property type="molecule type" value="Genomic_DNA"/>
</dbReference>
<evidence type="ECO:0000313" key="9">
    <source>
        <dbReference type="Proteomes" id="UP000466535"/>
    </source>
</evidence>
<dbReference type="PANTHER" id="PTHR39087:SF2">
    <property type="entry name" value="UPF0104 MEMBRANE PROTEIN MJ1595"/>
    <property type="match status" value="1"/>
</dbReference>
<dbReference type="RefSeq" id="WP_159764641.1">
    <property type="nucleotide sequence ID" value="NZ_WUUT01000005.1"/>
</dbReference>
<evidence type="ECO:0000256" key="7">
    <source>
        <dbReference type="SAM" id="Phobius"/>
    </source>
</evidence>
<dbReference type="Pfam" id="PF03706">
    <property type="entry name" value="LPG_synthase_TM"/>
    <property type="match status" value="1"/>
</dbReference>
<keyword evidence="3" id="KW-1003">Cell membrane</keyword>
<evidence type="ECO:0000313" key="8">
    <source>
        <dbReference type="EMBL" id="MXR52507.1"/>
    </source>
</evidence>
<evidence type="ECO:0000256" key="2">
    <source>
        <dbReference type="ARBA" id="ARBA00011061"/>
    </source>
</evidence>
<dbReference type="InterPro" id="IPR022791">
    <property type="entry name" value="L-PG_synthase/AglD"/>
</dbReference>
<evidence type="ECO:0000256" key="4">
    <source>
        <dbReference type="ARBA" id="ARBA00022692"/>
    </source>
</evidence>
<feature type="transmembrane region" description="Helical" evidence="7">
    <location>
        <begin position="45"/>
        <end position="67"/>
    </location>
</feature>
<comment type="similarity">
    <text evidence="2">Belongs to the UPF0104 family.</text>
</comment>
<feature type="transmembrane region" description="Helical" evidence="7">
    <location>
        <begin position="116"/>
        <end position="142"/>
    </location>
</feature>
<dbReference type="PANTHER" id="PTHR39087">
    <property type="entry name" value="UPF0104 MEMBRANE PROTEIN MJ1595"/>
    <property type="match status" value="1"/>
</dbReference>
<comment type="caution">
    <text evidence="8">The sequence shown here is derived from an EMBL/GenBank/DDBJ whole genome shotgun (WGS) entry which is preliminary data.</text>
</comment>
<dbReference type="Proteomes" id="UP000466535">
    <property type="component" value="Unassembled WGS sequence"/>
</dbReference>
<feature type="transmembrane region" description="Helical" evidence="7">
    <location>
        <begin position="286"/>
        <end position="308"/>
    </location>
</feature>
<dbReference type="AlphaFoldDB" id="A0A6B0T6G0"/>
<sequence>MSRTSGRASIAAGFLAGAVALALFGWFVGPGQILAALSELRLGPYSLGFLAVSGALFAQYRGLLVLLDIPPASDSGLAYLRGVYARQLLPAGSVAGPVLIVYSMRRSTGLSTEEGLPAALISQAVSFLGLSLVALAGSVLLLGRGHRALLPVVGALALVCIAWVVVLGALVAGFGIDRTVAWIATALNRSLGRVSATVARATAREPVSEWLARFGDARRLIRESPGRIVAAVVWSIVAWVLLSAALVTTGAALGVAVPLGVACVVMPASDLLNVLPIPGGIGGVEVAITVLLVVFAGVEVATAAMTAFCVRLCTYWFVLLLGGVATTLVSTGIASD</sequence>
<organism evidence="8 9">
    <name type="scientific">Halovenus carboxidivorans</name>
    <dbReference type="NCBI Taxonomy" id="2692199"/>
    <lineage>
        <taxon>Archaea</taxon>
        <taxon>Methanobacteriati</taxon>
        <taxon>Methanobacteriota</taxon>
        <taxon>Stenosarchaea group</taxon>
        <taxon>Halobacteria</taxon>
        <taxon>Halobacteriales</taxon>
        <taxon>Haloarculaceae</taxon>
        <taxon>Halovenus</taxon>
    </lineage>
</organism>
<keyword evidence="4 7" id="KW-0812">Transmembrane</keyword>
<keyword evidence="9" id="KW-1185">Reference proteome</keyword>
<keyword evidence="6 7" id="KW-0472">Membrane</keyword>
<evidence type="ECO:0000256" key="6">
    <source>
        <dbReference type="ARBA" id="ARBA00023136"/>
    </source>
</evidence>
<keyword evidence="5 7" id="KW-1133">Transmembrane helix</keyword>
<dbReference type="NCBIfam" id="TIGR00374">
    <property type="entry name" value="flippase-like domain"/>
    <property type="match status" value="1"/>
</dbReference>
<accession>A0A6B0T6G0</accession>
<dbReference type="OrthoDB" id="382831at2157"/>
<name>A0A6B0T6G0_9EURY</name>
<comment type="subcellular location">
    <subcellularLocation>
        <location evidence="1">Cell membrane</location>
        <topology evidence="1">Multi-pass membrane protein</topology>
    </subcellularLocation>
</comment>
<feature type="transmembrane region" description="Helical" evidence="7">
    <location>
        <begin position="88"/>
        <end position="104"/>
    </location>
</feature>
<feature type="transmembrane region" description="Helical" evidence="7">
    <location>
        <begin position="228"/>
        <end position="247"/>
    </location>
</feature>
<evidence type="ECO:0000256" key="1">
    <source>
        <dbReference type="ARBA" id="ARBA00004651"/>
    </source>
</evidence>
<feature type="transmembrane region" description="Helical" evidence="7">
    <location>
        <begin position="314"/>
        <end position="334"/>
    </location>
</feature>